<evidence type="ECO:0000313" key="9">
    <source>
        <dbReference type="Proteomes" id="UP000198694"/>
    </source>
</evidence>
<feature type="transmembrane region" description="Helical" evidence="4">
    <location>
        <begin position="130"/>
        <end position="155"/>
    </location>
</feature>
<evidence type="ECO:0000256" key="1">
    <source>
        <dbReference type="ARBA" id="ARBA00004236"/>
    </source>
</evidence>
<name>A0A1G8WGL9_9BACI</name>
<dbReference type="Gene3D" id="6.10.340.10">
    <property type="match status" value="1"/>
</dbReference>
<dbReference type="OrthoDB" id="9759601at2"/>
<dbReference type="STRING" id="407036.SAMN05216243_0754"/>
<keyword evidence="4" id="KW-1133">Transmembrane helix</keyword>
<organism evidence="8 9">
    <name type="scientific">Sediminibacillus albus</name>
    <dbReference type="NCBI Taxonomy" id="407036"/>
    <lineage>
        <taxon>Bacteria</taxon>
        <taxon>Bacillati</taxon>
        <taxon>Bacillota</taxon>
        <taxon>Bacilli</taxon>
        <taxon>Bacillales</taxon>
        <taxon>Bacillaceae</taxon>
        <taxon>Sediminibacillus</taxon>
    </lineage>
</organism>
<dbReference type="AlphaFoldDB" id="A0A1G8WGL9"/>
<gene>
    <name evidence="8" type="ORF">SAMN05216243_0754</name>
</gene>
<evidence type="ECO:0000256" key="4">
    <source>
        <dbReference type="SAM" id="Phobius"/>
    </source>
</evidence>
<dbReference type="PROSITE" id="PS50885">
    <property type="entry name" value="HAMP"/>
    <property type="match status" value="1"/>
</dbReference>
<keyword evidence="4" id="KW-0812">Transmembrane</keyword>
<keyword evidence="2" id="KW-1003">Cell membrane</keyword>
<dbReference type="GO" id="GO:0007165">
    <property type="term" value="P:signal transduction"/>
    <property type="evidence" value="ECO:0007669"/>
    <property type="project" value="InterPro"/>
</dbReference>
<accession>A0A1G8WGL9</accession>
<dbReference type="CDD" id="cd00077">
    <property type="entry name" value="HDc"/>
    <property type="match status" value="1"/>
</dbReference>
<evidence type="ECO:0000259" key="7">
    <source>
        <dbReference type="PROSITE" id="PS51832"/>
    </source>
</evidence>
<dbReference type="SUPFAM" id="SSF109604">
    <property type="entry name" value="HD-domain/PDEase-like"/>
    <property type="match status" value="1"/>
</dbReference>
<comment type="subcellular location">
    <subcellularLocation>
        <location evidence="1">Cell membrane</location>
    </subcellularLocation>
</comment>
<dbReference type="PROSITE" id="PS51831">
    <property type="entry name" value="HD"/>
    <property type="match status" value="1"/>
</dbReference>
<dbReference type="RefSeq" id="WP_093211195.1">
    <property type="nucleotide sequence ID" value="NZ_FNFL01000001.1"/>
</dbReference>
<feature type="transmembrane region" description="Helical" evidence="4">
    <location>
        <begin position="104"/>
        <end position="124"/>
    </location>
</feature>
<dbReference type="PANTHER" id="PTHR45228:SF4">
    <property type="entry name" value="LIPOPROTEIN"/>
    <property type="match status" value="1"/>
</dbReference>
<dbReference type="Gene3D" id="1.10.3210.10">
    <property type="entry name" value="Hypothetical protein af1432"/>
    <property type="match status" value="1"/>
</dbReference>
<dbReference type="SMART" id="SM00471">
    <property type="entry name" value="HDc"/>
    <property type="match status" value="1"/>
</dbReference>
<feature type="transmembrane region" description="Helical" evidence="4">
    <location>
        <begin position="227"/>
        <end position="249"/>
    </location>
</feature>
<evidence type="ECO:0000259" key="5">
    <source>
        <dbReference type="PROSITE" id="PS50885"/>
    </source>
</evidence>
<proteinExistence type="predicted"/>
<evidence type="ECO:0000256" key="2">
    <source>
        <dbReference type="ARBA" id="ARBA00022475"/>
    </source>
</evidence>
<dbReference type="GO" id="GO:0005886">
    <property type="term" value="C:plasma membrane"/>
    <property type="evidence" value="ECO:0007669"/>
    <property type="project" value="UniProtKB-SubCell"/>
</dbReference>
<dbReference type="Pfam" id="PF13487">
    <property type="entry name" value="HD_5"/>
    <property type="match status" value="1"/>
</dbReference>
<dbReference type="PANTHER" id="PTHR45228">
    <property type="entry name" value="CYCLIC DI-GMP PHOSPHODIESTERASE TM_0186-RELATED"/>
    <property type="match status" value="1"/>
</dbReference>
<dbReference type="InterPro" id="IPR052020">
    <property type="entry name" value="Cyclic_di-GMP/3'3'-cGAMP_PDE"/>
</dbReference>
<sequence length="501" mass="56757">MDFQNLRARLLIHYFIGSIVSVFGFGVVFIFHTLEFSSSESLLLFWIIVFSFINMIILEFLAFSKQIKPVKTALTAASPSLVQLRTAYKRCLDFPILTFRRIMLPHFLGVTVPATFLVIGLIFTDRLNVPYVYVPIACAAAFLVASMHGMIEFFLTTRAMLPTMRKLNKKASLLFHQDISQGHGTYFSIRKKFFISAMFLSIFPTLLFAVATIARLNEYQSHLLAEYTSWAAVVIIIAFFFAVLGSILLTKDILAPLEQLEYGLRGVQNENIRKLENYYSDEFSKLISGFNHMADSILEKQNMNEQLNDSFFTVFAATLDARDPYTAGHSLRVAEYAQQIGRKAELSKEKLSLLKKAALLHDIGKIGIRDEILLKDGKLTVTEYETIKLHPLIGAEILQEIKPKEAMEPLLPGVRHHHERFDGDGYPDGLAGYDIPEFGRILAVADGFDAMTSDRNYRKGMPVDKALRILRDGKGSQWDPYYVDLFLACIKETELKKAANQ</sequence>
<evidence type="ECO:0000259" key="6">
    <source>
        <dbReference type="PROSITE" id="PS51831"/>
    </source>
</evidence>
<dbReference type="InterPro" id="IPR006674">
    <property type="entry name" value="HD_domain"/>
</dbReference>
<feature type="domain" description="HAMP" evidence="5">
    <location>
        <begin position="251"/>
        <end position="302"/>
    </location>
</feature>
<feature type="transmembrane region" description="Helical" evidence="4">
    <location>
        <begin position="193"/>
        <end position="215"/>
    </location>
</feature>
<evidence type="ECO:0000313" key="8">
    <source>
        <dbReference type="EMBL" id="SDJ76805.1"/>
    </source>
</evidence>
<dbReference type="EMBL" id="FNFL01000001">
    <property type="protein sequence ID" value="SDJ76805.1"/>
    <property type="molecule type" value="Genomic_DNA"/>
</dbReference>
<reference evidence="8 9" key="1">
    <citation type="submission" date="2016-10" db="EMBL/GenBank/DDBJ databases">
        <authorList>
            <person name="de Groot N.N."/>
        </authorList>
    </citation>
    <scope>NUCLEOTIDE SEQUENCE [LARGE SCALE GENOMIC DNA]</scope>
    <source>
        <strain evidence="8 9">CGMCC 1.6502</strain>
    </source>
</reference>
<feature type="transmembrane region" description="Helical" evidence="4">
    <location>
        <begin position="43"/>
        <end position="63"/>
    </location>
</feature>
<evidence type="ECO:0000256" key="3">
    <source>
        <dbReference type="ARBA" id="ARBA00023136"/>
    </source>
</evidence>
<dbReference type="NCBIfam" id="TIGR00277">
    <property type="entry name" value="HDIG"/>
    <property type="match status" value="1"/>
</dbReference>
<dbReference type="Proteomes" id="UP000198694">
    <property type="component" value="Unassembled WGS sequence"/>
</dbReference>
<dbReference type="InterPro" id="IPR037522">
    <property type="entry name" value="HD_GYP_dom"/>
</dbReference>
<keyword evidence="9" id="KW-1185">Reference proteome</keyword>
<dbReference type="InterPro" id="IPR003660">
    <property type="entry name" value="HAMP_dom"/>
</dbReference>
<dbReference type="InterPro" id="IPR003607">
    <property type="entry name" value="HD/PDEase_dom"/>
</dbReference>
<dbReference type="PROSITE" id="PS51832">
    <property type="entry name" value="HD_GYP"/>
    <property type="match status" value="1"/>
</dbReference>
<feature type="domain" description="HD" evidence="6">
    <location>
        <begin position="326"/>
        <end position="451"/>
    </location>
</feature>
<feature type="transmembrane region" description="Helical" evidence="4">
    <location>
        <begin position="12"/>
        <end position="31"/>
    </location>
</feature>
<keyword evidence="3 4" id="KW-0472">Membrane</keyword>
<dbReference type="InterPro" id="IPR006675">
    <property type="entry name" value="HDIG_dom"/>
</dbReference>
<protein>
    <submittedName>
        <fullName evidence="8">HDIG domain-containing protein</fullName>
    </submittedName>
</protein>
<feature type="domain" description="HD-GYP" evidence="7">
    <location>
        <begin position="304"/>
        <end position="501"/>
    </location>
</feature>